<sequence length="1664" mass="186898">MATPYWGKLPPPNVARGSSARHDDEAHPKLSIITKGDNYTPRNSSQSQSRQNRISTQTMATTSTQSPFVSPVASNFAGDGLAPRPTSYQYGAPYPSSQLDANKDYLDKRRKRESRNRDHVYEDTAAGPPPPAAPDVPRAGPPLSYKQPQAELATRSSSTRRSGRRGAEDNHQAEPNWYRLDDPANGERDRGGQRVSNGKSVSRSATVDSRRDRKESNQRRGSLSEAEEKRRREWAPERSPLQRLELTLGSITKEEKRARAEEAESLAREGKTIPGGVRPNENSVRFRNRPVAVKPSEEIDPRHEPDANVSRRVSNTGKERSQRTGTVPSAKPVVKIASDDQASDYEPPRENSNLGQRLDQDSMPQRASSGRNKHGLPIAAAAAGAAAGTALGRSGSNRLKKEPPGDPWYNRRREAEQNSQDAAQRKQSKSTTHDPRETALNDQNRAPANSARVARPIDNLDFEPADSASSPMRRGSIRKVEQLTGSRVPGENMRDLPPVEPHVARSQSQRAPGRDVRTDLVTVNGIKYAVPPKTTSQHNDVQHPKHEHHHFSNILHHRHDDSGAGVYIPTKRLDEWKKGGVALLSGSLLDLDVNQVRTEAEKDKAWWEAGNTGKRRTSISKQRKAEAYDGEYDDSNGMIDPPEPSDEECQACLSDSLPTLRWTKTEILVTPRTRRYIGYIGESNRQKRRQRSNKSWLVASKVERKKTSASLFSRLSLRGRPGSKVQTKLDPNLSNLSRPYTLKDHSLTCMTRPIRVRSVTVPTRFKPPLFLKSGPLLRYCGLRRERLQNPSNRSSSAPTEREIWRGSIMIVTQDAKSSYELAPTLRLFLQPMDLLPPPPAQVDGTMDDLPQEYIDPIAGLPKLGRDGRTLYIRPVEHLEEEKDLSRVEADEGLFEMHKSNLDGTPETKPNPSNRTDKPKLDGEKAGKYKEVRGFRLHAERGVTFWRFNIEIELRSTQQRIAYRINRGPATGFWVPARDQAMNIMFHSCNGFSMSVNPDQLSGPDPMWRDVLNTHQTRPFHVMLGGGDQIYNDAVMEQTTLFKAWLDHDQKKSIHAVPKERVLFSPEMQDELENFYLERYSMWFSQGLFSVANSQIPMINIYDDHDIIDGFGSYPDHYMSCPVMSGLGSVAFKYYMLFQHQSSIDEGEETESSWLLGTQPGPYIPELSRSIFTHLGRSIAFLGLDCRTERMRDEVVSHESYDKIFARLEKDIIKGVTKHLIVLLGVPIAYPRTVWLENILTSRMFEPVKALGRAGILGKGLLNNFDGGVEVLDDLDDHWTAKNHKEERNRFIQELQDLAAIKSVRVTILGGDVHLGAIGQFYSNPKLKIPKDRDFRYMPNVISSAIVNTPPPDMLADVLNKRNKVHHLDDETDEDMIPIFGHDVTGKTRNNKRLLNRRNWCSIREYNPELTPPPTPSTPSEERSPSPPPRRGILRRLSTSRGPSYRPDAAAPPLSNPGGFFSRRPSFTSRRSSTDSQRPGTITRTLSLSRKDFMPGNIFRKKSRRANSGGINGYGSETESDFSYEDPQPPRSGLRGGSGGPDDDYFSQQRPGREVVNPVDQATTSVAGGPPQPGGLVRTQFHRTPTGLSEKQRSGAGDGRYDINLEGGLDICLNVEVNQKDPAGITMPYRLLVPRLWYSEDDEAESFRSRKNTGLSRLMSFKRKD</sequence>
<feature type="domain" description="PhoD-like phosphatase" evidence="2">
    <location>
        <begin position="1244"/>
        <end position="1409"/>
    </location>
</feature>
<feature type="compositionally biased region" description="Basic and acidic residues" evidence="1">
    <location>
        <begin position="399"/>
        <end position="416"/>
    </location>
</feature>
<feature type="region of interest" description="Disordered" evidence="1">
    <location>
        <begin position="896"/>
        <end position="926"/>
    </location>
</feature>
<feature type="compositionally biased region" description="Low complexity" evidence="1">
    <location>
        <begin position="42"/>
        <end position="66"/>
    </location>
</feature>
<dbReference type="InterPro" id="IPR018946">
    <property type="entry name" value="PhoD-like_MPP"/>
</dbReference>
<comment type="caution">
    <text evidence="3">The sequence shown here is derived from an EMBL/GenBank/DDBJ whole genome shotgun (WGS) entry which is preliminary data.</text>
</comment>
<keyword evidence="4" id="KW-1185">Reference proteome</keyword>
<feature type="region of interest" description="Disordered" evidence="1">
    <location>
        <begin position="1"/>
        <end position="475"/>
    </location>
</feature>
<dbReference type="PANTHER" id="PTHR46689:SF1">
    <property type="entry name" value="PHOD-LIKE PHOSPHATASE DOMAIN-CONTAINING PROTEIN"/>
    <property type="match status" value="1"/>
</dbReference>
<feature type="compositionally biased region" description="Basic and acidic residues" evidence="1">
    <location>
        <begin position="226"/>
        <end position="236"/>
    </location>
</feature>
<dbReference type="InterPro" id="IPR043904">
    <property type="entry name" value="PhoD_2-like"/>
</dbReference>
<proteinExistence type="predicted"/>
<feature type="compositionally biased region" description="Basic and acidic residues" evidence="1">
    <location>
        <begin position="914"/>
        <end position="926"/>
    </location>
</feature>
<name>A0ABR4PQL8_9HELO</name>
<feature type="compositionally biased region" description="Low complexity" evidence="1">
    <location>
        <begin position="379"/>
        <end position="390"/>
    </location>
</feature>
<feature type="compositionally biased region" description="Low complexity" evidence="1">
    <location>
        <begin position="1459"/>
        <end position="1478"/>
    </location>
</feature>
<evidence type="ECO:0000256" key="1">
    <source>
        <dbReference type="SAM" id="MobiDB-lite"/>
    </source>
</evidence>
<protein>
    <recommendedName>
        <fullName evidence="2">PhoD-like phosphatase domain-containing protein</fullName>
    </recommendedName>
</protein>
<evidence type="ECO:0000313" key="3">
    <source>
        <dbReference type="EMBL" id="KAL3425422.1"/>
    </source>
</evidence>
<feature type="domain" description="PhoD-like phosphatase" evidence="2">
    <location>
        <begin position="977"/>
        <end position="1239"/>
    </location>
</feature>
<feature type="compositionally biased region" description="Polar residues" evidence="1">
    <location>
        <begin position="194"/>
        <end position="207"/>
    </location>
</feature>
<organism evidence="3 4">
    <name type="scientific">Phlyctema vagabunda</name>
    <dbReference type="NCBI Taxonomy" id="108571"/>
    <lineage>
        <taxon>Eukaryota</taxon>
        <taxon>Fungi</taxon>
        <taxon>Dikarya</taxon>
        <taxon>Ascomycota</taxon>
        <taxon>Pezizomycotina</taxon>
        <taxon>Leotiomycetes</taxon>
        <taxon>Helotiales</taxon>
        <taxon>Dermateaceae</taxon>
        <taxon>Phlyctema</taxon>
    </lineage>
</organism>
<gene>
    <name evidence="3" type="ORF">PVAG01_02213</name>
</gene>
<dbReference type="InterPro" id="IPR038607">
    <property type="entry name" value="PhoD-like_sf"/>
</dbReference>
<dbReference type="CDD" id="cd07389">
    <property type="entry name" value="MPP_PhoD"/>
    <property type="match status" value="1"/>
</dbReference>
<feature type="compositionally biased region" description="Basic and acidic residues" evidence="1">
    <location>
        <begin position="252"/>
        <end position="271"/>
    </location>
</feature>
<dbReference type="Proteomes" id="UP001629113">
    <property type="component" value="Unassembled WGS sequence"/>
</dbReference>
<dbReference type="Gene3D" id="3.60.21.70">
    <property type="entry name" value="PhoD-like phosphatase"/>
    <property type="match status" value="1"/>
</dbReference>
<feature type="compositionally biased region" description="Basic and acidic residues" evidence="1">
    <location>
        <begin position="179"/>
        <end position="192"/>
    </location>
</feature>
<evidence type="ECO:0000259" key="2">
    <source>
        <dbReference type="Pfam" id="PF19050"/>
    </source>
</evidence>
<feature type="region of interest" description="Disordered" evidence="1">
    <location>
        <begin position="1404"/>
        <end position="1549"/>
    </location>
</feature>
<feature type="compositionally biased region" description="Basic and acidic residues" evidence="1">
    <location>
        <begin position="208"/>
        <end position="218"/>
    </location>
</feature>
<dbReference type="PANTHER" id="PTHR46689">
    <property type="entry name" value="MEMBRANE PROTEIN, PUTATIVE-RELATED"/>
    <property type="match status" value="1"/>
</dbReference>
<dbReference type="Pfam" id="PF19050">
    <property type="entry name" value="PhoD_2"/>
    <property type="match status" value="2"/>
</dbReference>
<reference evidence="3 4" key="1">
    <citation type="submission" date="2024-06" db="EMBL/GenBank/DDBJ databases">
        <title>Complete genome of Phlyctema vagabunda strain 19-DSS-EL-015.</title>
        <authorList>
            <person name="Fiorenzani C."/>
        </authorList>
    </citation>
    <scope>NUCLEOTIDE SEQUENCE [LARGE SCALE GENOMIC DNA]</scope>
    <source>
        <strain evidence="3 4">19-DSS-EL-015</strain>
    </source>
</reference>
<dbReference type="EMBL" id="JBFCZG010000002">
    <property type="protein sequence ID" value="KAL3425422.1"/>
    <property type="molecule type" value="Genomic_DNA"/>
</dbReference>
<evidence type="ECO:0000313" key="4">
    <source>
        <dbReference type="Proteomes" id="UP001629113"/>
    </source>
</evidence>
<feature type="compositionally biased region" description="Basic and acidic residues" evidence="1">
    <location>
        <begin position="295"/>
        <end position="306"/>
    </location>
</feature>
<accession>A0ABR4PQL8</accession>
<feature type="region of interest" description="Disordered" evidence="1">
    <location>
        <begin position="488"/>
        <end position="515"/>
    </location>
</feature>